<accession>A0AAJ4MW27</accession>
<dbReference type="AlphaFoldDB" id="A0AAJ4MW27"/>
<dbReference type="Proteomes" id="UP000662821">
    <property type="component" value="Chromosome"/>
</dbReference>
<proteinExistence type="predicted"/>
<evidence type="ECO:0000256" key="1">
    <source>
        <dbReference type="SAM" id="MobiDB-lite"/>
    </source>
</evidence>
<reference evidence="2 3" key="1">
    <citation type="submission" date="2021-03" db="EMBL/GenBank/DDBJ databases">
        <title>Draft genome sequence of Janthinobacterium sp. strain PLB02 isolated from infected primmorphs (Lubomirskia baicalensis).</title>
        <authorList>
            <person name="Chernogor L.I."/>
            <person name="Belikov S.I."/>
            <person name="Petrushin I.S."/>
        </authorList>
    </citation>
    <scope>NUCLEOTIDE SEQUENCE [LARGE SCALE GENOMIC DNA]</scope>
    <source>
        <strain evidence="2 3">PLB02</strain>
    </source>
</reference>
<dbReference type="Gene3D" id="2.40.10.270">
    <property type="entry name" value="Bacteriophage SPP1 head-tail adaptor protein"/>
    <property type="match status" value="1"/>
</dbReference>
<feature type="region of interest" description="Disordered" evidence="1">
    <location>
        <begin position="1"/>
        <end position="30"/>
    </location>
</feature>
<evidence type="ECO:0000313" key="3">
    <source>
        <dbReference type="Proteomes" id="UP000662821"/>
    </source>
</evidence>
<name>A0AAJ4MW27_9BURK</name>
<gene>
    <name evidence="2" type="ORF">J3P46_08695</name>
</gene>
<dbReference type="InterPro" id="IPR038666">
    <property type="entry name" value="SSP1_head-tail_sf"/>
</dbReference>
<protein>
    <submittedName>
        <fullName evidence="2">Head-tail adaptor protein</fullName>
    </submittedName>
</protein>
<dbReference type="EMBL" id="CP071520">
    <property type="protein sequence ID" value="QSX97972.1"/>
    <property type="molecule type" value="Genomic_DNA"/>
</dbReference>
<organism evidence="2 3">
    <name type="scientific">Janthinobacterium lividum</name>
    <dbReference type="NCBI Taxonomy" id="29581"/>
    <lineage>
        <taxon>Bacteria</taxon>
        <taxon>Pseudomonadati</taxon>
        <taxon>Pseudomonadota</taxon>
        <taxon>Betaproteobacteria</taxon>
        <taxon>Burkholderiales</taxon>
        <taxon>Oxalobacteraceae</taxon>
        <taxon>Janthinobacterium</taxon>
    </lineage>
</organism>
<feature type="compositionally biased region" description="Basic and acidic residues" evidence="1">
    <location>
        <begin position="1"/>
        <end position="13"/>
    </location>
</feature>
<sequence>MMRAGQLDRRITIDRPTSADAGDGYGPQPGGWVPFAARVPAQVQDALPSKSETVQDGLAVATRPARLRIRYLRGITSDMRITLHGDTDEVFQIVGGPAQIGRREWLEMTIEQYSTQGQ</sequence>
<dbReference type="Pfam" id="PF05521">
    <property type="entry name" value="Phage_HCP"/>
    <property type="match status" value="1"/>
</dbReference>
<evidence type="ECO:0000313" key="2">
    <source>
        <dbReference type="EMBL" id="QSX97972.1"/>
    </source>
</evidence>
<dbReference type="InterPro" id="IPR008767">
    <property type="entry name" value="Phage_SPP1_head-tail_adaptor"/>
</dbReference>